<evidence type="ECO:0000313" key="3">
    <source>
        <dbReference type="EMBL" id="KAJ6848958.1"/>
    </source>
</evidence>
<comment type="caution">
    <text evidence="3">The sequence shown here is derived from an EMBL/GenBank/DDBJ whole genome shotgun (WGS) entry which is preliminary data.</text>
</comment>
<evidence type="ECO:0000313" key="2">
    <source>
        <dbReference type="EMBL" id="KAJ6837322.1"/>
    </source>
</evidence>
<evidence type="ECO:0000313" key="4">
    <source>
        <dbReference type="Proteomes" id="UP001140949"/>
    </source>
</evidence>
<protein>
    <recommendedName>
        <fullName evidence="5">Myb-like domain-containing protein</fullName>
    </recommendedName>
</protein>
<dbReference type="AlphaFoldDB" id="A0AAX6I7E4"/>
<dbReference type="EMBL" id="JANAVB010011399">
    <property type="protein sequence ID" value="KAJ6837322.1"/>
    <property type="molecule type" value="Genomic_DNA"/>
</dbReference>
<feature type="compositionally biased region" description="Low complexity" evidence="1">
    <location>
        <begin position="36"/>
        <end position="51"/>
    </location>
</feature>
<organism evidence="3 4">
    <name type="scientific">Iris pallida</name>
    <name type="common">Sweet iris</name>
    <dbReference type="NCBI Taxonomy" id="29817"/>
    <lineage>
        <taxon>Eukaryota</taxon>
        <taxon>Viridiplantae</taxon>
        <taxon>Streptophyta</taxon>
        <taxon>Embryophyta</taxon>
        <taxon>Tracheophyta</taxon>
        <taxon>Spermatophyta</taxon>
        <taxon>Magnoliopsida</taxon>
        <taxon>Liliopsida</taxon>
        <taxon>Asparagales</taxon>
        <taxon>Iridaceae</taxon>
        <taxon>Iridoideae</taxon>
        <taxon>Irideae</taxon>
        <taxon>Iris</taxon>
    </lineage>
</organism>
<sequence length="287" mass="31939">MSADSHMRFWREVLRSDSLDCFDPSNAPAGSGGGNPAQARPSSSNAAAAAAAPPPVAGAKVEEGLSEVWTLEEQTILNRALIKYACEHGTMKYIKVASELPRKTVRDVAKRCHRLSRRHDNAKRPRMQEMFALNRMKDRKEKMVVPSLNANIPMVPHGNISSYPPMIHQVNQSDQFSFAVPVLDNATQQLMDRNMQILDIISNNLAACKIQENIDLFRLAKEDIETVLHNMSNMPGKMGLMPPLPVSVNEGLLNEMIMSQTQTVFPLPGFPGFHLEQLPDQPRYGNL</sequence>
<gene>
    <name evidence="2" type="ORF">M6B38_122275</name>
    <name evidence="3" type="ORF">M6B38_272205</name>
</gene>
<dbReference type="InterPro" id="IPR022228">
    <property type="entry name" value="DUF3755"/>
</dbReference>
<feature type="region of interest" description="Disordered" evidence="1">
    <location>
        <begin position="21"/>
        <end position="51"/>
    </location>
</feature>
<proteinExistence type="predicted"/>
<evidence type="ECO:0000256" key="1">
    <source>
        <dbReference type="SAM" id="MobiDB-lite"/>
    </source>
</evidence>
<name>A0AAX6I7E4_IRIPA</name>
<dbReference type="PANTHER" id="PTHR14000">
    <property type="entry name" value="FINGER CCCH DOMAIN PROTEIN, PUTATIVE (DUF3755)-RELATED"/>
    <property type="match status" value="1"/>
</dbReference>
<evidence type="ECO:0008006" key="5">
    <source>
        <dbReference type="Google" id="ProtNLM"/>
    </source>
</evidence>
<dbReference type="Gene3D" id="1.10.10.60">
    <property type="entry name" value="Homeodomain-like"/>
    <property type="match status" value="1"/>
</dbReference>
<accession>A0AAX6I7E4</accession>
<keyword evidence="4" id="KW-1185">Reference proteome</keyword>
<dbReference type="InterPro" id="IPR001005">
    <property type="entry name" value="SANT/Myb"/>
</dbReference>
<dbReference type="PANTHER" id="PTHR14000:SF6">
    <property type="entry name" value="OS02G0631200 PROTEIN"/>
    <property type="match status" value="1"/>
</dbReference>
<reference evidence="3" key="1">
    <citation type="journal article" date="2023" name="GigaByte">
        <title>Genome assembly of the bearded iris, Iris pallida Lam.</title>
        <authorList>
            <person name="Bruccoleri R.E."/>
            <person name="Oakeley E.J."/>
            <person name="Faust A.M.E."/>
            <person name="Altorfer M."/>
            <person name="Dessus-Babus S."/>
            <person name="Burckhardt D."/>
            <person name="Oertli M."/>
            <person name="Naumann U."/>
            <person name="Petersen F."/>
            <person name="Wong J."/>
        </authorList>
    </citation>
    <scope>NUCLEOTIDE SEQUENCE</scope>
    <source>
        <strain evidence="3">GSM-AAB239-AS_SAM_17_03QT</strain>
    </source>
</reference>
<dbReference type="Pfam" id="PF12579">
    <property type="entry name" value="DUF3755"/>
    <property type="match status" value="1"/>
</dbReference>
<dbReference type="CDD" id="cd00167">
    <property type="entry name" value="SANT"/>
    <property type="match status" value="1"/>
</dbReference>
<dbReference type="EMBL" id="JANAVB010004312">
    <property type="protein sequence ID" value="KAJ6848958.1"/>
    <property type="molecule type" value="Genomic_DNA"/>
</dbReference>
<dbReference type="Proteomes" id="UP001140949">
    <property type="component" value="Unassembled WGS sequence"/>
</dbReference>
<reference evidence="3" key="2">
    <citation type="submission" date="2023-04" db="EMBL/GenBank/DDBJ databases">
        <authorList>
            <person name="Bruccoleri R.E."/>
            <person name="Oakeley E.J."/>
            <person name="Faust A.-M."/>
            <person name="Dessus-Babus S."/>
            <person name="Altorfer M."/>
            <person name="Burckhardt D."/>
            <person name="Oertli M."/>
            <person name="Naumann U."/>
            <person name="Petersen F."/>
            <person name="Wong J."/>
        </authorList>
    </citation>
    <scope>NUCLEOTIDE SEQUENCE</scope>
    <source>
        <strain evidence="3">GSM-AAB239-AS_SAM_17_03QT</strain>
        <tissue evidence="3">Leaf</tissue>
    </source>
</reference>